<sequence length="657" mass="73459">MTCKKYIFGDTAVCYIETPDFGAGLALLPASLPVPDPAQLCCDGMVQAALRGSRTLVDYTQGVTMRNRESSVLHIAEQRKVKNGVRTLLSDGQGNEYLHLLEHDEATGVLSVCVEYRNNTGRPQVLESLQSFSVSGIFNPSAGRVCDEGLTLVRMTSAWSRECRLKEEEFCTLGLDASWGRFGPKCERFGQCGSMPNRGYFPFAALRDRESGFILAAMLEAPYSWQMEVYKEKDTCALSGGLADYESGHWCKEIEAGGSFRTHRAYLRVRYGSVNDVCNDFVHFQDGRLRVPESEESMPVLFNEYCTTWGVPSEKNISEILDSIAGIPFGAFVIDAGWYKPDDRGWGNATGDWNESKTLFPHGIKSVAESIRARGMVPGVWFEFENAGCDSGIFSREEWMLRRDGAVLRCKNRRFFDLRREDVRAYLRKKVCAFLRKNGFSYIKIDYNDTFGIGCDGAESCGEGGRQVTEESLAFLNELKKSVPDIVIENCSSGGSRIEPLRMGMVSMCSFSDAHECAEIPLVAANVSRVVPARQNQIWAVIRENDTIDRIVWSMTAAMIGRICVSGDVHKIEGGQRAKIAEGIGFYNAVKDIVRDGDIAEISCNIRYYRDPKGCQIYKKISRDKSRLLILAHYFERPHELFEADVSGYKLAASYTT</sequence>
<dbReference type="InterPro" id="IPR002252">
    <property type="entry name" value="Glyco_hydro_36"/>
</dbReference>
<reference evidence="1" key="1">
    <citation type="journal article" date="2021" name="PeerJ">
        <title>Extensive microbial diversity within the chicken gut microbiome revealed by metagenomics and culture.</title>
        <authorList>
            <person name="Gilroy R."/>
            <person name="Ravi A."/>
            <person name="Getino M."/>
            <person name="Pursley I."/>
            <person name="Horton D.L."/>
            <person name="Alikhan N.F."/>
            <person name="Baker D."/>
            <person name="Gharbi K."/>
            <person name="Hall N."/>
            <person name="Watson M."/>
            <person name="Adriaenssens E.M."/>
            <person name="Foster-Nyarko E."/>
            <person name="Jarju S."/>
            <person name="Secka A."/>
            <person name="Antonio M."/>
            <person name="Oren A."/>
            <person name="Chaudhuri R.R."/>
            <person name="La Ragione R."/>
            <person name="Hildebrand F."/>
            <person name="Pallen M.J."/>
        </authorList>
    </citation>
    <scope>NUCLEOTIDE SEQUENCE</scope>
    <source>
        <strain evidence="1">CHK192-19661</strain>
    </source>
</reference>
<dbReference type="CDD" id="cd14791">
    <property type="entry name" value="GH36"/>
    <property type="match status" value="1"/>
</dbReference>
<comment type="caution">
    <text evidence="1">The sequence shown here is derived from an EMBL/GenBank/DDBJ whole genome shotgun (WGS) entry which is preliminary data.</text>
</comment>
<feature type="non-terminal residue" evidence="1">
    <location>
        <position position="657"/>
    </location>
</feature>
<organism evidence="1 2">
    <name type="scientific">Candidatus Borkfalkia avicola</name>
    <dbReference type="NCBI Taxonomy" id="2838503"/>
    <lineage>
        <taxon>Bacteria</taxon>
        <taxon>Bacillati</taxon>
        <taxon>Bacillota</taxon>
        <taxon>Clostridia</taxon>
        <taxon>Christensenellales</taxon>
        <taxon>Christensenellaceae</taxon>
        <taxon>Candidatus Borkfalkia</taxon>
    </lineage>
</organism>
<gene>
    <name evidence="1" type="ORF">H9726_07725</name>
</gene>
<dbReference type="AlphaFoldDB" id="A0A9D2IJ16"/>
<proteinExistence type="predicted"/>
<evidence type="ECO:0000313" key="1">
    <source>
        <dbReference type="EMBL" id="HIZ10361.1"/>
    </source>
</evidence>
<protein>
    <submittedName>
        <fullName evidence="1">Alpha-galactosidase</fullName>
    </submittedName>
</protein>
<dbReference type="GO" id="GO:0004557">
    <property type="term" value="F:alpha-galactosidase activity"/>
    <property type="evidence" value="ECO:0007669"/>
    <property type="project" value="InterPro"/>
</dbReference>
<dbReference type="GO" id="GO:0016052">
    <property type="term" value="P:carbohydrate catabolic process"/>
    <property type="evidence" value="ECO:0007669"/>
    <property type="project" value="InterPro"/>
</dbReference>
<dbReference type="EMBL" id="DXCF01000039">
    <property type="protein sequence ID" value="HIZ10361.1"/>
    <property type="molecule type" value="Genomic_DNA"/>
</dbReference>
<dbReference type="Pfam" id="PF02065">
    <property type="entry name" value="Melibiase"/>
    <property type="match status" value="1"/>
</dbReference>
<evidence type="ECO:0000313" key="2">
    <source>
        <dbReference type="Proteomes" id="UP000824025"/>
    </source>
</evidence>
<dbReference type="Gene3D" id="2.70.98.60">
    <property type="entry name" value="alpha-galactosidase from lactobacil brevis"/>
    <property type="match status" value="1"/>
</dbReference>
<dbReference type="InterPro" id="IPR038417">
    <property type="entry name" value="Alpga-gal_N_sf"/>
</dbReference>
<dbReference type="InterPro" id="IPR017853">
    <property type="entry name" value="GH"/>
</dbReference>
<dbReference type="InterPro" id="IPR013785">
    <property type="entry name" value="Aldolase_TIM"/>
</dbReference>
<name>A0A9D2IJ16_9FIRM</name>
<dbReference type="SUPFAM" id="SSF51445">
    <property type="entry name" value="(Trans)glycosidases"/>
    <property type="match status" value="1"/>
</dbReference>
<dbReference type="Proteomes" id="UP000824025">
    <property type="component" value="Unassembled WGS sequence"/>
</dbReference>
<accession>A0A9D2IJ16</accession>
<dbReference type="Gene3D" id="3.20.20.70">
    <property type="entry name" value="Aldolase class I"/>
    <property type="match status" value="1"/>
</dbReference>
<dbReference type="PRINTS" id="PR00743">
    <property type="entry name" value="GLHYDRLASE36"/>
</dbReference>
<reference evidence="1" key="2">
    <citation type="submission" date="2021-04" db="EMBL/GenBank/DDBJ databases">
        <authorList>
            <person name="Gilroy R."/>
        </authorList>
    </citation>
    <scope>NUCLEOTIDE SEQUENCE</scope>
    <source>
        <strain evidence="1">CHK192-19661</strain>
    </source>
</reference>